<evidence type="ECO:0000256" key="3">
    <source>
        <dbReference type="ARBA" id="ARBA00022801"/>
    </source>
</evidence>
<dbReference type="SUPFAM" id="SSF74650">
    <property type="entry name" value="Galactose mutarotase-like"/>
    <property type="match status" value="1"/>
</dbReference>
<dbReference type="RefSeq" id="WP_130605460.1">
    <property type="nucleotide sequence ID" value="NZ_AP019400.1"/>
</dbReference>
<keyword evidence="3" id="KW-0378">Hydrolase</keyword>
<evidence type="ECO:0000313" key="6">
    <source>
        <dbReference type="EMBL" id="BBI31564.1"/>
    </source>
</evidence>
<dbReference type="InterPro" id="IPR011013">
    <property type="entry name" value="Gal_mutarotase_sf_dom"/>
</dbReference>
<dbReference type="PANTHER" id="PTHR46017:SF1">
    <property type="entry name" value="ALPHA-MANNOSIDASE 2C1"/>
    <property type="match status" value="1"/>
</dbReference>
<dbReference type="SUPFAM" id="SSF88713">
    <property type="entry name" value="Glycoside hydrolase/deacetylase"/>
    <property type="match status" value="1"/>
</dbReference>
<dbReference type="Pfam" id="PF01074">
    <property type="entry name" value="Glyco_hydro_38N"/>
    <property type="match status" value="1"/>
</dbReference>
<dbReference type="InterPro" id="IPR041147">
    <property type="entry name" value="GH38_C"/>
</dbReference>
<dbReference type="EMBL" id="AP019400">
    <property type="protein sequence ID" value="BBI31564.1"/>
    <property type="molecule type" value="Genomic_DNA"/>
</dbReference>
<dbReference type="Gene3D" id="1.20.1270.50">
    <property type="entry name" value="Glycoside hydrolase family 38, central domain"/>
    <property type="match status" value="1"/>
</dbReference>
<dbReference type="Pfam" id="PF09261">
    <property type="entry name" value="Alpha-mann_mid"/>
    <property type="match status" value="1"/>
</dbReference>
<dbReference type="InterPro" id="IPR011330">
    <property type="entry name" value="Glyco_hydro/deAcase_b/a-brl"/>
</dbReference>
<dbReference type="GO" id="GO:0006013">
    <property type="term" value="P:mannose metabolic process"/>
    <property type="evidence" value="ECO:0007669"/>
    <property type="project" value="InterPro"/>
</dbReference>
<evidence type="ECO:0000259" key="5">
    <source>
        <dbReference type="SMART" id="SM00872"/>
    </source>
</evidence>
<dbReference type="OrthoDB" id="9772207at2"/>
<dbReference type="InterPro" id="IPR013780">
    <property type="entry name" value="Glyco_hydro_b"/>
</dbReference>
<dbReference type="InterPro" id="IPR011682">
    <property type="entry name" value="Glyco_hydro_38_C"/>
</dbReference>
<dbReference type="GO" id="GO:0009313">
    <property type="term" value="P:oligosaccharide catabolic process"/>
    <property type="evidence" value="ECO:0007669"/>
    <property type="project" value="TreeGrafter"/>
</dbReference>
<feature type="domain" description="Glycoside hydrolase family 38 central" evidence="5">
    <location>
        <begin position="273"/>
        <end position="351"/>
    </location>
</feature>
<dbReference type="Gene3D" id="2.70.98.30">
    <property type="entry name" value="Golgi alpha-mannosidase II, domain 4"/>
    <property type="match status" value="1"/>
</dbReference>
<keyword evidence="4" id="KW-0326">Glycosidase</keyword>
<gene>
    <name evidence="6" type="ORF">KCTCHS21_09630</name>
</gene>
<dbReference type="Gene3D" id="2.60.40.1180">
    <property type="entry name" value="Golgi alpha-mannosidase II"/>
    <property type="match status" value="1"/>
</dbReference>
<dbReference type="InterPro" id="IPR028995">
    <property type="entry name" value="Glyco_hydro_57/38_cen_sf"/>
</dbReference>
<keyword evidence="2" id="KW-0479">Metal-binding</keyword>
<dbReference type="InterPro" id="IPR015341">
    <property type="entry name" value="Glyco_hydro_38_cen"/>
</dbReference>
<dbReference type="AlphaFoldDB" id="A0A3T1D0F8"/>
<dbReference type="Gene3D" id="3.20.110.10">
    <property type="entry name" value="Glycoside hydrolase 38, N terminal domain"/>
    <property type="match status" value="1"/>
</dbReference>
<evidence type="ECO:0000256" key="2">
    <source>
        <dbReference type="ARBA" id="ARBA00022723"/>
    </source>
</evidence>
<organism evidence="6 7">
    <name type="scientific">Cohnella abietis</name>
    <dbReference type="NCBI Taxonomy" id="2507935"/>
    <lineage>
        <taxon>Bacteria</taxon>
        <taxon>Bacillati</taxon>
        <taxon>Bacillota</taxon>
        <taxon>Bacilli</taxon>
        <taxon>Bacillales</taxon>
        <taxon>Paenibacillaceae</taxon>
        <taxon>Cohnella</taxon>
    </lineage>
</organism>
<dbReference type="CDD" id="cd10789">
    <property type="entry name" value="GH38N_AMII_ER_cytosolic"/>
    <property type="match status" value="1"/>
</dbReference>
<dbReference type="SUPFAM" id="SSF88688">
    <property type="entry name" value="Families 57/38 glycoside transferase middle domain"/>
    <property type="match status" value="1"/>
</dbReference>
<dbReference type="KEGG" id="cohn:KCTCHS21_09630"/>
<dbReference type="Gene3D" id="2.60.40.2220">
    <property type="match status" value="1"/>
</dbReference>
<keyword evidence="7" id="KW-1185">Reference proteome</keyword>
<dbReference type="GO" id="GO:0004559">
    <property type="term" value="F:alpha-mannosidase activity"/>
    <property type="evidence" value="ECO:0007669"/>
    <property type="project" value="InterPro"/>
</dbReference>
<dbReference type="GO" id="GO:0046872">
    <property type="term" value="F:metal ion binding"/>
    <property type="evidence" value="ECO:0007669"/>
    <property type="project" value="UniProtKB-KW"/>
</dbReference>
<dbReference type="Pfam" id="PF07748">
    <property type="entry name" value="Glyco_hydro_38C"/>
    <property type="match status" value="1"/>
</dbReference>
<protein>
    <recommendedName>
        <fullName evidence="5">Glycoside hydrolase family 38 central domain-containing protein</fullName>
    </recommendedName>
</protein>
<dbReference type="Pfam" id="PF17677">
    <property type="entry name" value="Glyco_hydro38C2"/>
    <property type="match status" value="1"/>
</dbReference>
<reference evidence="6 7" key="1">
    <citation type="submission" date="2019-01" db="EMBL/GenBank/DDBJ databases">
        <title>Complete genome sequence of Cohnella hallensis HS21 isolated from Korean fir (Abies koreana) rhizospheric soil.</title>
        <authorList>
            <person name="Jiang L."/>
            <person name="Kang S.W."/>
            <person name="Kim S."/>
            <person name="Jung J."/>
            <person name="Kim C.Y."/>
            <person name="Kim D.H."/>
            <person name="Kim S.W."/>
            <person name="Lee J."/>
        </authorList>
    </citation>
    <scope>NUCLEOTIDE SEQUENCE [LARGE SCALE GENOMIC DNA]</scope>
    <source>
        <strain evidence="6 7">HS21</strain>
    </source>
</reference>
<evidence type="ECO:0000313" key="7">
    <source>
        <dbReference type="Proteomes" id="UP000289856"/>
    </source>
</evidence>
<accession>A0A3T1D0F8</accession>
<name>A0A3T1D0F8_9BACL</name>
<dbReference type="GO" id="GO:0030246">
    <property type="term" value="F:carbohydrate binding"/>
    <property type="evidence" value="ECO:0007669"/>
    <property type="project" value="InterPro"/>
</dbReference>
<evidence type="ECO:0000256" key="1">
    <source>
        <dbReference type="ARBA" id="ARBA00009792"/>
    </source>
</evidence>
<dbReference type="PANTHER" id="PTHR46017">
    <property type="entry name" value="ALPHA-MANNOSIDASE 2C1"/>
    <property type="match status" value="1"/>
</dbReference>
<evidence type="ECO:0000256" key="4">
    <source>
        <dbReference type="ARBA" id="ARBA00023295"/>
    </source>
</evidence>
<comment type="similarity">
    <text evidence="1">Belongs to the glycosyl hydrolase 38 family.</text>
</comment>
<dbReference type="InterPro" id="IPR037094">
    <property type="entry name" value="Glyco_hydro_38_cen_sf"/>
</dbReference>
<dbReference type="InterPro" id="IPR000602">
    <property type="entry name" value="Glyco_hydro_38_N"/>
</dbReference>
<sequence length="831" mass="96053">MNNNIKLHMIGNAHLDPVWLWQWQEGYAEIKATFRSALDRMIEFPDFVFTCSGAAYYEWVEQNAPEMFEEIRQRVQEGRWVIVGGWWIQPDCNLPSGESFVRHGLYSQRYFQEKFNVMAKVGYNVDSFGHHSMIPQILKKSGMDSYVFMRPDEHEKQMERSLFWWESKDGSRVMTFRIPISYNNWTANDNEDPTRYKALKVFELAEKHEHDLMNFFGVGNHGGGPTIGNIQSIQRLQEEYRADRFKISSPNAYFEEMGKRNLDLPVHTDDLQHHASGCYSAHSETKALNRQAEHRLLTAEKFSAFSHLVAGFSYPATEILRGWKNVMFNHFHDIMGGCSIKEAYQDSREAYGESLNIAAVSLNAALQKISWSIDTMKDEIQSLSKDVDWLTWEQKDAGIPVVVFNPHSWEVHAPVHVNRMLKGVSDDQGEAVEYQIVRASRTNIEDKYDTVFMGRIPAMGYRVYWIYKDKKLPLTAVGQQALVSEPYALENHWYRLEIEPHTGHIKRLYDKLNGTEVLKGQGAVPIVIDEHHCDTWSHGVFEFRNEIAKFSDAQIKLIESGPIRSILRVTNRYNFSVLQQDFILYRDKPGIEVKVKLDWQEKHKLLKLSFPVNVNEPEATYEIPYGYIERPVNGEEEPGQQWLDVTGNTGADDAQRYGLTLLNDSKYSFDVKDNDLRMTVVRSPMYADHYGVRDEFGEYMDQGVQQFRYALVPHEGDWRNAEAFKKANELNVPPIHIIETYHKGSLPQIAEGIRVSASNVIVTAFKKAEDLDGYILRCYETDGKDGETTIEIPVLNRKWTMRFGKCEIKTLWIPSDPEQAVSEVNMIEMPV</sequence>
<dbReference type="InterPro" id="IPR027291">
    <property type="entry name" value="Glyco_hydro_38_N_sf"/>
</dbReference>
<dbReference type="SMART" id="SM00872">
    <property type="entry name" value="Alpha-mann_mid"/>
    <property type="match status" value="1"/>
</dbReference>
<dbReference type="Proteomes" id="UP000289856">
    <property type="component" value="Chromosome"/>
</dbReference>
<proteinExistence type="inferred from homology"/>